<feature type="compositionally biased region" description="Polar residues" evidence="1">
    <location>
        <begin position="158"/>
        <end position="175"/>
    </location>
</feature>
<dbReference type="Proteomes" id="UP000784294">
    <property type="component" value="Unassembled WGS sequence"/>
</dbReference>
<comment type="caution">
    <text evidence="2">The sequence shown here is derived from an EMBL/GenBank/DDBJ whole genome shotgun (WGS) entry which is preliminary data.</text>
</comment>
<feature type="non-terminal residue" evidence="2">
    <location>
        <position position="175"/>
    </location>
</feature>
<name>A0A3S5ASQ1_9PLAT</name>
<dbReference type="AlphaFoldDB" id="A0A3S5ASQ1"/>
<dbReference type="EMBL" id="CAAALY010118999">
    <property type="protein sequence ID" value="VEL31127.1"/>
    <property type="molecule type" value="Genomic_DNA"/>
</dbReference>
<keyword evidence="3" id="KW-1185">Reference proteome</keyword>
<feature type="region of interest" description="Disordered" evidence="1">
    <location>
        <begin position="50"/>
        <end position="78"/>
    </location>
</feature>
<feature type="compositionally biased region" description="Polar residues" evidence="1">
    <location>
        <begin position="56"/>
        <end position="68"/>
    </location>
</feature>
<protein>
    <submittedName>
        <fullName evidence="2">Uncharacterized protein</fullName>
    </submittedName>
</protein>
<proteinExistence type="predicted"/>
<evidence type="ECO:0000313" key="3">
    <source>
        <dbReference type="Proteomes" id="UP000784294"/>
    </source>
</evidence>
<reference evidence="2" key="1">
    <citation type="submission" date="2018-11" db="EMBL/GenBank/DDBJ databases">
        <authorList>
            <consortium name="Pathogen Informatics"/>
        </authorList>
    </citation>
    <scope>NUCLEOTIDE SEQUENCE</scope>
</reference>
<feature type="region of interest" description="Disordered" evidence="1">
    <location>
        <begin position="154"/>
        <end position="175"/>
    </location>
</feature>
<sequence length="175" mass="19230">MTQFGASGSLSSASASSVASGFCATSLVTAPVSLETAGCAFRGSASDVTEHEPSHLSKTSLPAISSSERQVDETDSQFNSCQDVQRRRHASLVMLTVSRRWRRRNTCPLFCRTLDRTPSLASQKKRPCSEEWRRLEEIVDSTSPERQVIFEAEAKTEPAQTDCQPQTVTVRQESS</sequence>
<organism evidence="2 3">
    <name type="scientific">Protopolystoma xenopodis</name>
    <dbReference type="NCBI Taxonomy" id="117903"/>
    <lineage>
        <taxon>Eukaryota</taxon>
        <taxon>Metazoa</taxon>
        <taxon>Spiralia</taxon>
        <taxon>Lophotrochozoa</taxon>
        <taxon>Platyhelminthes</taxon>
        <taxon>Monogenea</taxon>
        <taxon>Polyopisthocotylea</taxon>
        <taxon>Polystomatidea</taxon>
        <taxon>Polystomatidae</taxon>
        <taxon>Protopolystoma</taxon>
    </lineage>
</organism>
<evidence type="ECO:0000313" key="2">
    <source>
        <dbReference type="EMBL" id="VEL31127.1"/>
    </source>
</evidence>
<accession>A0A3S5ASQ1</accession>
<gene>
    <name evidence="2" type="ORF">PXEA_LOCUS24567</name>
</gene>
<evidence type="ECO:0000256" key="1">
    <source>
        <dbReference type="SAM" id="MobiDB-lite"/>
    </source>
</evidence>